<dbReference type="Pfam" id="PF13516">
    <property type="entry name" value="LRR_6"/>
    <property type="match status" value="5"/>
</dbReference>
<proteinExistence type="predicted"/>
<dbReference type="Proteomes" id="UP000006671">
    <property type="component" value="Unassembled WGS sequence"/>
</dbReference>
<evidence type="ECO:0000256" key="4">
    <source>
        <dbReference type="SAM" id="Coils"/>
    </source>
</evidence>
<evidence type="ECO:0000313" key="7">
    <source>
        <dbReference type="Proteomes" id="UP000006671"/>
    </source>
</evidence>
<dbReference type="AlphaFoldDB" id="D2VEN3"/>
<dbReference type="PANTHER" id="PTHR24113:SF12">
    <property type="entry name" value="RAN GTPASE-ACTIVATING PROTEIN 1"/>
    <property type="match status" value="1"/>
</dbReference>
<evidence type="ECO:0000256" key="5">
    <source>
        <dbReference type="SAM" id="MobiDB-lite"/>
    </source>
</evidence>
<dbReference type="GO" id="GO:0005096">
    <property type="term" value="F:GTPase activator activity"/>
    <property type="evidence" value="ECO:0007669"/>
    <property type="project" value="UniProtKB-KW"/>
</dbReference>
<keyword evidence="1" id="KW-0343">GTPase activation</keyword>
<dbReference type="SUPFAM" id="SSF52047">
    <property type="entry name" value="RNI-like"/>
    <property type="match status" value="1"/>
</dbReference>
<dbReference type="GO" id="GO:0031267">
    <property type="term" value="F:small GTPase binding"/>
    <property type="evidence" value="ECO:0007669"/>
    <property type="project" value="TreeGrafter"/>
</dbReference>
<dbReference type="GO" id="GO:0006913">
    <property type="term" value="P:nucleocytoplasmic transport"/>
    <property type="evidence" value="ECO:0007669"/>
    <property type="project" value="TreeGrafter"/>
</dbReference>
<evidence type="ECO:0000256" key="2">
    <source>
        <dbReference type="ARBA" id="ARBA00022614"/>
    </source>
</evidence>
<dbReference type="OrthoDB" id="120976at2759"/>
<keyword evidence="4" id="KW-0175">Coiled coil</keyword>
<dbReference type="eggNOG" id="KOG4308">
    <property type="taxonomic scope" value="Eukaryota"/>
</dbReference>
<feature type="coiled-coil region" evidence="4">
    <location>
        <begin position="731"/>
        <end position="758"/>
    </location>
</feature>
<dbReference type="VEuPathDB" id="AmoebaDB:NAEGRDRAFT_67336"/>
<dbReference type="GeneID" id="8848480"/>
<reference evidence="6 7" key="1">
    <citation type="journal article" date="2010" name="Cell">
        <title>The genome of Naegleria gruberi illuminates early eukaryotic versatility.</title>
        <authorList>
            <person name="Fritz-Laylin L.K."/>
            <person name="Prochnik S.E."/>
            <person name="Ginger M.L."/>
            <person name="Dacks J.B."/>
            <person name="Carpenter M.L."/>
            <person name="Field M.C."/>
            <person name="Kuo A."/>
            <person name="Paredez A."/>
            <person name="Chapman J."/>
            <person name="Pham J."/>
            <person name="Shu S."/>
            <person name="Neupane R."/>
            <person name="Cipriano M."/>
            <person name="Mancuso J."/>
            <person name="Tu H."/>
            <person name="Salamov A."/>
            <person name="Lindquist E."/>
            <person name="Shapiro H."/>
            <person name="Lucas S."/>
            <person name="Grigoriev I.V."/>
            <person name="Cande W.Z."/>
            <person name="Fulton C."/>
            <person name="Rokhsar D.S."/>
            <person name="Dawson S.C."/>
        </authorList>
    </citation>
    <scope>NUCLEOTIDE SEQUENCE [LARGE SCALE GENOMIC DNA]</scope>
    <source>
        <strain evidence="6 7">NEG-M</strain>
    </source>
</reference>
<dbReference type="GO" id="GO:0048471">
    <property type="term" value="C:perinuclear region of cytoplasm"/>
    <property type="evidence" value="ECO:0007669"/>
    <property type="project" value="TreeGrafter"/>
</dbReference>
<dbReference type="RefSeq" id="XP_002677276.1">
    <property type="nucleotide sequence ID" value="XM_002677230.1"/>
</dbReference>
<feature type="region of interest" description="Disordered" evidence="5">
    <location>
        <begin position="768"/>
        <end position="828"/>
    </location>
</feature>
<dbReference type="InterPro" id="IPR027038">
    <property type="entry name" value="RanGap"/>
</dbReference>
<dbReference type="Gene3D" id="3.80.10.10">
    <property type="entry name" value="Ribonuclease Inhibitor"/>
    <property type="match status" value="1"/>
</dbReference>
<dbReference type="PANTHER" id="PTHR24113">
    <property type="entry name" value="RAN GTPASE-ACTIVATING PROTEIN 1"/>
    <property type="match status" value="1"/>
</dbReference>
<dbReference type="EMBL" id="GG738867">
    <property type="protein sequence ID" value="EFC44532.1"/>
    <property type="molecule type" value="Genomic_DNA"/>
</dbReference>
<organism evidence="7">
    <name type="scientific">Naegleria gruberi</name>
    <name type="common">Amoeba</name>
    <dbReference type="NCBI Taxonomy" id="5762"/>
    <lineage>
        <taxon>Eukaryota</taxon>
        <taxon>Discoba</taxon>
        <taxon>Heterolobosea</taxon>
        <taxon>Tetramitia</taxon>
        <taxon>Eutetramitia</taxon>
        <taxon>Vahlkampfiidae</taxon>
        <taxon>Naegleria</taxon>
    </lineage>
</organism>
<dbReference type="GO" id="GO:0005829">
    <property type="term" value="C:cytosol"/>
    <property type="evidence" value="ECO:0007669"/>
    <property type="project" value="TreeGrafter"/>
</dbReference>
<feature type="compositionally biased region" description="Low complexity" evidence="5">
    <location>
        <begin position="794"/>
        <end position="804"/>
    </location>
</feature>
<feature type="region of interest" description="Disordered" evidence="5">
    <location>
        <begin position="844"/>
        <end position="881"/>
    </location>
</feature>
<dbReference type="KEGG" id="ngr:NAEGRDRAFT_67336"/>
<dbReference type="OMA" id="FDIQGIM"/>
<sequence length="881" mass="99217">MAPQPHNPFGHVQQKLNFNPKNVTANFTLDYDSVDGKEPSNLDESWAKDSELDPREIYMNHCSKIGIDPTFEFIFALNDKNIKSCILSNRKKMLTDKDVICIATALTTNKHILELDLSDNNLTEEISSYLGDMLKRNTVLQKFTCGNNKLGDQGISYIYQCIGSNPFSLVNYIDLRGNRISSAAAYLSSVFASNRIQILNLQNNLIDEEGAKVIAFELMNNTSLKVLNLQHNKIGDKGASHIAKMLASNITLQELDLGSNRISVEGASSLVTGLKSNKSLLKLNLRSNIMGDPGAYMFSKCLTQNSNFLEELYLGFNGFTIDGAVALSNMLKTNNRLKKFDIQGIMLDLTSMKIISDSLKENHSLLKLYLDIDSDSTKLAPQVAKTISEALQSNNTLQDLIIGGDMDFEESINPRNSMSSMPSSVQSTPRQHFSKDMGKKQFALEESPRIHFGHPVNHSQHSALSHPSMKPIDTSYKGLFDDVLGEDEISDVDSEPESVNIPVQETKLHKQPSTPSNENCTISHKQFKLIEDRFEKLEQLVFTIQKETKESINHLFVQVREDVDSVKNYSTRLIDTSLKNYHSNFEHILQQYNVNSTPLKGSLSMSPTKSINNSLGALRESSAYLEQLKAELEMKVASSVREVEERIQGRITDVDYRFNQSIATLHKCVDEKLERQQKVIGRMTEEQRWIEEEGIKLRVQHEAKVENMIKTIKTDLEQMISESKQSVTDTKSTLSLKYNTIEKRVEDLQKRFHFEEENRQLLNTLTRTTQHLPDDASYAPPVVNTNNEGNKRGSSLSMRSSPSSTNKGSTNPINHHRSPNSHQQDNVDPTHYNMIQALLSKSKEVLERNQGATSPTSTTSSQRSRTGSTAYRPSTPAEREY</sequence>
<gene>
    <name evidence="6" type="ORF">NAEGRDRAFT_67336</name>
</gene>
<feature type="compositionally biased region" description="Low complexity" evidence="5">
    <location>
        <begin position="850"/>
        <end position="870"/>
    </location>
</feature>
<dbReference type="InterPro" id="IPR032675">
    <property type="entry name" value="LRR_dom_sf"/>
</dbReference>
<accession>D2VEN3</accession>
<evidence type="ECO:0000256" key="1">
    <source>
        <dbReference type="ARBA" id="ARBA00022468"/>
    </source>
</evidence>
<dbReference type="GO" id="GO:0005634">
    <property type="term" value="C:nucleus"/>
    <property type="evidence" value="ECO:0007669"/>
    <property type="project" value="TreeGrafter"/>
</dbReference>
<protein>
    <submittedName>
        <fullName evidence="6">Predicted protein</fullName>
    </submittedName>
</protein>
<keyword evidence="3" id="KW-0677">Repeat</keyword>
<dbReference type="SMART" id="SM00368">
    <property type="entry name" value="LRR_RI"/>
    <property type="match status" value="7"/>
</dbReference>
<keyword evidence="2" id="KW-0433">Leucine-rich repeat</keyword>
<evidence type="ECO:0000313" key="6">
    <source>
        <dbReference type="EMBL" id="EFC44532.1"/>
    </source>
</evidence>
<keyword evidence="7" id="KW-1185">Reference proteome</keyword>
<name>D2VEN3_NAEGR</name>
<dbReference type="InParanoid" id="D2VEN3"/>
<evidence type="ECO:0000256" key="3">
    <source>
        <dbReference type="ARBA" id="ARBA00022737"/>
    </source>
</evidence>
<dbReference type="InterPro" id="IPR001611">
    <property type="entry name" value="Leu-rich_rpt"/>
</dbReference>